<evidence type="ECO:0000313" key="4">
    <source>
        <dbReference type="Proteomes" id="UP001140206"/>
    </source>
</evidence>
<sequence length="432" mass="48986">MEGSASEFRDWAHLFPVEIVQLISNKVKSITDYVRFRAVCSPWRSASLPKPSHLPPQLPWLMIPYMPWCSDSDDGIRLFYDLFDSKMRKLHLPETIGLMCSASYRGWLLLVASEGTEVFLLNPLTRARVNLPSFTTPVRRLKGDLSAPGYDASWVFKRYVGNFVITRVTFSADLSDPKCLIMVFVESCWGLFCCRVGDPCWTMVNIRPSAPTGDAAFYNGCFYLLSKGAMHITEFDKPENTLVCLLKNKLPDSNLFLLEGKSGLHVFTIHDTEVEDDEETGQNDEHHASADNTTEGTVMGIKQTFELYQLYHDSNKKYSEQPPPGKFPIHLHSDLKKITDTSNITIFCGEKHHFLAVCSDDWDSLDGDCMYIEHKEKPSPDKDMGGEYYNNYYSISFSKIGGTKYQTVALEIAGEPPIWPPAPAMWFQPSYV</sequence>
<dbReference type="InterPro" id="IPR050942">
    <property type="entry name" value="F-box_BR-signaling"/>
</dbReference>
<dbReference type="Pfam" id="PF03478">
    <property type="entry name" value="Beta-prop_KIB1-4"/>
    <property type="match status" value="1"/>
</dbReference>
<proteinExistence type="predicted"/>
<gene>
    <name evidence="3" type="ORF">LUZ62_057521</name>
</gene>
<name>A0AAV8DZ41_9POAL</name>
<evidence type="ECO:0000259" key="2">
    <source>
        <dbReference type="Pfam" id="PF03478"/>
    </source>
</evidence>
<feature type="region of interest" description="Disordered" evidence="1">
    <location>
        <begin position="275"/>
        <end position="294"/>
    </location>
</feature>
<keyword evidence="4" id="KW-1185">Reference proteome</keyword>
<protein>
    <submittedName>
        <fullName evidence="3">F-box family protein</fullName>
    </submittedName>
</protein>
<accession>A0AAV8DZ41</accession>
<comment type="caution">
    <text evidence="3">The sequence shown here is derived from an EMBL/GenBank/DDBJ whole genome shotgun (WGS) entry which is preliminary data.</text>
</comment>
<organism evidence="3 4">
    <name type="scientific">Rhynchospora pubera</name>
    <dbReference type="NCBI Taxonomy" id="906938"/>
    <lineage>
        <taxon>Eukaryota</taxon>
        <taxon>Viridiplantae</taxon>
        <taxon>Streptophyta</taxon>
        <taxon>Embryophyta</taxon>
        <taxon>Tracheophyta</taxon>
        <taxon>Spermatophyta</taxon>
        <taxon>Magnoliopsida</taxon>
        <taxon>Liliopsida</taxon>
        <taxon>Poales</taxon>
        <taxon>Cyperaceae</taxon>
        <taxon>Cyperoideae</taxon>
        <taxon>Rhynchosporeae</taxon>
        <taxon>Rhynchospora</taxon>
    </lineage>
</organism>
<dbReference type="EMBL" id="JAMFTS010000003">
    <property type="protein sequence ID" value="KAJ4773264.1"/>
    <property type="molecule type" value="Genomic_DNA"/>
</dbReference>
<evidence type="ECO:0000313" key="3">
    <source>
        <dbReference type="EMBL" id="KAJ4773264.1"/>
    </source>
</evidence>
<dbReference type="InterPro" id="IPR005174">
    <property type="entry name" value="KIB1-4_b-propeller"/>
</dbReference>
<dbReference type="AlphaFoldDB" id="A0AAV8DZ41"/>
<feature type="domain" description="KIB1-4 beta-propeller" evidence="2">
    <location>
        <begin position="79"/>
        <end position="384"/>
    </location>
</feature>
<evidence type="ECO:0000256" key="1">
    <source>
        <dbReference type="SAM" id="MobiDB-lite"/>
    </source>
</evidence>
<dbReference type="PANTHER" id="PTHR44259">
    <property type="entry name" value="OS07G0183000 PROTEIN-RELATED"/>
    <property type="match status" value="1"/>
</dbReference>
<dbReference type="Proteomes" id="UP001140206">
    <property type="component" value="Chromosome 3"/>
</dbReference>
<reference evidence="3" key="1">
    <citation type="submission" date="2022-08" db="EMBL/GenBank/DDBJ databases">
        <authorList>
            <person name="Marques A."/>
        </authorList>
    </citation>
    <scope>NUCLEOTIDE SEQUENCE</scope>
    <source>
        <strain evidence="3">RhyPub2mFocal</strain>
        <tissue evidence="3">Leaves</tissue>
    </source>
</reference>